<feature type="transmembrane region" description="Helical" evidence="2">
    <location>
        <begin position="6"/>
        <end position="27"/>
    </location>
</feature>
<dbReference type="EMBL" id="JAUDFV010000156">
    <property type="protein sequence ID" value="KAL2714624.1"/>
    <property type="molecule type" value="Genomic_DNA"/>
</dbReference>
<name>A0ABD2A1Y8_VESSQ</name>
<comment type="caution">
    <text evidence="3">The sequence shown here is derived from an EMBL/GenBank/DDBJ whole genome shotgun (WGS) entry which is preliminary data.</text>
</comment>
<sequence>MYFSSLLLYSTLLYSTLLCYTLLYYTLLFSSSSFTMVGAMCFARPTAYGVALGAHFQAELHASSDPDPTIDVLRPRYAFRDSYFFYTDHEIVLNRFYNHLTGSCKEVTKEENGQAGRRRPPTGGGGGDGGGGGGGSGGRIASVLLRGSFGEVMVSWRAETESQQTLIV</sequence>
<protein>
    <submittedName>
        <fullName evidence="3">Uncharacterized protein</fullName>
    </submittedName>
</protein>
<keyword evidence="2" id="KW-0472">Membrane</keyword>
<dbReference type="Proteomes" id="UP001607302">
    <property type="component" value="Unassembled WGS sequence"/>
</dbReference>
<keyword evidence="2" id="KW-0812">Transmembrane</keyword>
<evidence type="ECO:0000256" key="1">
    <source>
        <dbReference type="SAM" id="MobiDB-lite"/>
    </source>
</evidence>
<feature type="compositionally biased region" description="Gly residues" evidence="1">
    <location>
        <begin position="122"/>
        <end position="137"/>
    </location>
</feature>
<evidence type="ECO:0000313" key="3">
    <source>
        <dbReference type="EMBL" id="KAL2714624.1"/>
    </source>
</evidence>
<organism evidence="3 4">
    <name type="scientific">Vespula squamosa</name>
    <name type="common">Southern yellow jacket</name>
    <name type="synonym">Wasp</name>
    <dbReference type="NCBI Taxonomy" id="30214"/>
    <lineage>
        <taxon>Eukaryota</taxon>
        <taxon>Metazoa</taxon>
        <taxon>Ecdysozoa</taxon>
        <taxon>Arthropoda</taxon>
        <taxon>Hexapoda</taxon>
        <taxon>Insecta</taxon>
        <taxon>Pterygota</taxon>
        <taxon>Neoptera</taxon>
        <taxon>Endopterygota</taxon>
        <taxon>Hymenoptera</taxon>
        <taxon>Apocrita</taxon>
        <taxon>Aculeata</taxon>
        <taxon>Vespoidea</taxon>
        <taxon>Vespidae</taxon>
        <taxon>Vespinae</taxon>
        <taxon>Vespula</taxon>
    </lineage>
</organism>
<evidence type="ECO:0000256" key="2">
    <source>
        <dbReference type="SAM" id="Phobius"/>
    </source>
</evidence>
<dbReference type="AlphaFoldDB" id="A0ABD2A1Y8"/>
<gene>
    <name evidence="3" type="ORF">V1478_015809</name>
</gene>
<keyword evidence="4" id="KW-1185">Reference proteome</keyword>
<keyword evidence="2" id="KW-1133">Transmembrane helix</keyword>
<proteinExistence type="predicted"/>
<reference evidence="3 4" key="1">
    <citation type="journal article" date="2024" name="Ann. Entomol. Soc. Am.">
        <title>Genomic analyses of the southern and eastern yellowjacket wasps (Hymenoptera: Vespidae) reveal evolutionary signatures of social life.</title>
        <authorList>
            <person name="Catto M.A."/>
            <person name="Caine P.B."/>
            <person name="Orr S.E."/>
            <person name="Hunt B.G."/>
            <person name="Goodisman M.A.D."/>
        </authorList>
    </citation>
    <scope>NUCLEOTIDE SEQUENCE [LARGE SCALE GENOMIC DNA]</scope>
    <source>
        <strain evidence="3">233</strain>
        <tissue evidence="3">Head and thorax</tissue>
    </source>
</reference>
<feature type="region of interest" description="Disordered" evidence="1">
    <location>
        <begin position="108"/>
        <end position="137"/>
    </location>
</feature>
<accession>A0ABD2A1Y8</accession>
<evidence type="ECO:0000313" key="4">
    <source>
        <dbReference type="Proteomes" id="UP001607302"/>
    </source>
</evidence>